<dbReference type="SUPFAM" id="SSF52540">
    <property type="entry name" value="P-loop containing nucleoside triphosphate hydrolases"/>
    <property type="match status" value="1"/>
</dbReference>
<keyword evidence="5" id="KW-1185">Reference proteome</keyword>
<protein>
    <submittedName>
        <fullName evidence="4">Twitching motility protein PilU</fullName>
    </submittedName>
</protein>
<evidence type="ECO:0000313" key="4">
    <source>
        <dbReference type="EMBL" id="PXX47120.1"/>
    </source>
</evidence>
<dbReference type="InterPro" id="IPR001482">
    <property type="entry name" value="T2SS/T4SS_dom"/>
</dbReference>
<dbReference type="PANTHER" id="PTHR30486">
    <property type="entry name" value="TWITCHING MOTILITY PROTEIN PILT"/>
    <property type="match status" value="1"/>
</dbReference>
<dbReference type="EMBL" id="QJKB01000001">
    <property type="protein sequence ID" value="PXX47120.1"/>
    <property type="molecule type" value="Genomic_DNA"/>
</dbReference>
<dbReference type="Gene3D" id="3.30.450.90">
    <property type="match status" value="1"/>
</dbReference>
<comment type="caution">
    <text evidence="4">The sequence shown here is derived from an EMBL/GenBank/DDBJ whole genome shotgun (WGS) entry which is preliminary data.</text>
</comment>
<dbReference type="AlphaFoldDB" id="A0A318JRY7"/>
<dbReference type="RefSeq" id="WP_245936816.1">
    <property type="nucleotide sequence ID" value="NZ_QJKB01000001.1"/>
</dbReference>
<dbReference type="GO" id="GO:0016887">
    <property type="term" value="F:ATP hydrolysis activity"/>
    <property type="evidence" value="ECO:0007669"/>
    <property type="project" value="InterPro"/>
</dbReference>
<evidence type="ECO:0000313" key="5">
    <source>
        <dbReference type="Proteomes" id="UP000247792"/>
    </source>
</evidence>
<dbReference type="NCBIfam" id="TIGR01420">
    <property type="entry name" value="pilT_fam"/>
    <property type="match status" value="1"/>
</dbReference>
<proteinExistence type="inferred from homology"/>
<gene>
    <name evidence="4" type="ORF">DFR42_101696</name>
</gene>
<reference evidence="4 5" key="1">
    <citation type="submission" date="2018-05" db="EMBL/GenBank/DDBJ databases">
        <title>Genomic Encyclopedia of Type Strains, Phase IV (KMG-IV): sequencing the most valuable type-strain genomes for metagenomic binning, comparative biology and taxonomic classification.</title>
        <authorList>
            <person name="Goeker M."/>
        </authorList>
    </citation>
    <scope>NUCLEOTIDE SEQUENCE [LARGE SCALE GENOMIC DNA]</scope>
    <source>
        <strain evidence="4 5">DSM 19792</strain>
    </source>
</reference>
<dbReference type="Pfam" id="PF00437">
    <property type="entry name" value="T2SSE"/>
    <property type="match status" value="1"/>
</dbReference>
<feature type="region of interest" description="Disordered" evidence="2">
    <location>
        <begin position="360"/>
        <end position="380"/>
    </location>
</feature>
<dbReference type="GO" id="GO:0005524">
    <property type="term" value="F:ATP binding"/>
    <property type="evidence" value="ECO:0007669"/>
    <property type="project" value="InterPro"/>
</dbReference>
<dbReference type="InterPro" id="IPR027417">
    <property type="entry name" value="P-loop_NTPase"/>
</dbReference>
<accession>A0A318JRY7</accession>
<feature type="compositionally biased region" description="Basic and acidic residues" evidence="2">
    <location>
        <begin position="361"/>
        <end position="371"/>
    </location>
</feature>
<dbReference type="Gene3D" id="3.40.50.300">
    <property type="entry name" value="P-loop containing nucleotide triphosphate hydrolases"/>
    <property type="match status" value="1"/>
</dbReference>
<dbReference type="CDD" id="cd01131">
    <property type="entry name" value="PilT"/>
    <property type="match status" value="1"/>
</dbReference>
<sequence length="380" mass="42042">MAAMERLFQLMKEKHASDMFFAMNSPIHLKINGNLLPINQQKMDQANILSLLSEVVEPEHMEQLEAENELNVGIGAAGIGRFRLSAFRQRGSISAVFRYVPGDIPKLDTLHLPPVLAELIMEKRGLILLVGSTGSGKSTTIASMLDHRNEVKTGHILTLEDPIEFLFRSKKSIVNQREIGSDSESLKTALKNSLRQAPDCILIGEIRDLETMMAAIAYAQSGHLVLATLHANNSYQALNRIISFFPMETRSALLLDLSSSIRAIISQRLIRAKDGGRAPAVEIMLNTRYVAELIEQGDIFQIKEAIEKSLSPGSQTFERALMHLIREGLITQEEGLANSDSANNLLWLLNNEASTAVAAKPEPEPETKEEASFTEFTLNV</sequence>
<organism evidence="4 5">
    <name type="scientific">Undibacterium pigrum</name>
    <dbReference type="NCBI Taxonomy" id="401470"/>
    <lineage>
        <taxon>Bacteria</taxon>
        <taxon>Pseudomonadati</taxon>
        <taxon>Pseudomonadota</taxon>
        <taxon>Betaproteobacteria</taxon>
        <taxon>Burkholderiales</taxon>
        <taxon>Oxalobacteraceae</taxon>
        <taxon>Undibacterium</taxon>
    </lineage>
</organism>
<evidence type="ECO:0000259" key="3">
    <source>
        <dbReference type="PROSITE" id="PS00662"/>
    </source>
</evidence>
<feature type="domain" description="Bacterial type II secretion system protein E" evidence="3">
    <location>
        <begin position="194"/>
        <end position="208"/>
    </location>
</feature>
<dbReference type="InterPro" id="IPR006321">
    <property type="entry name" value="PilT/PilU"/>
</dbReference>
<dbReference type="Proteomes" id="UP000247792">
    <property type="component" value="Unassembled WGS sequence"/>
</dbReference>
<dbReference type="PROSITE" id="PS00662">
    <property type="entry name" value="T2SP_E"/>
    <property type="match status" value="1"/>
</dbReference>
<dbReference type="InterPro" id="IPR050921">
    <property type="entry name" value="T4SS_GSP_E_ATPase"/>
</dbReference>
<evidence type="ECO:0000256" key="1">
    <source>
        <dbReference type="ARBA" id="ARBA00006611"/>
    </source>
</evidence>
<comment type="similarity">
    <text evidence="1">Belongs to the GSP E family.</text>
</comment>
<evidence type="ECO:0000256" key="2">
    <source>
        <dbReference type="SAM" id="MobiDB-lite"/>
    </source>
</evidence>
<dbReference type="PANTHER" id="PTHR30486:SF12">
    <property type="entry name" value="TYPE IV PILUS ATPASE PILU"/>
    <property type="match status" value="1"/>
</dbReference>
<name>A0A318JRY7_9BURK</name>